<feature type="transmembrane region" description="Helical" evidence="2">
    <location>
        <begin position="81"/>
        <end position="100"/>
    </location>
</feature>
<dbReference type="EMBL" id="JAVDVY010000003">
    <property type="protein sequence ID" value="MDR7135948.1"/>
    <property type="molecule type" value="Genomic_DNA"/>
</dbReference>
<dbReference type="CDD" id="cd04458">
    <property type="entry name" value="CSP_CDS"/>
    <property type="match status" value="1"/>
</dbReference>
<keyword evidence="2" id="KW-1133">Transmembrane helix</keyword>
<gene>
    <name evidence="4" type="ORF">J2X06_003166</name>
</gene>
<dbReference type="Proteomes" id="UP001251524">
    <property type="component" value="Unassembled WGS sequence"/>
</dbReference>
<accession>A0ABU1WED7</accession>
<organism evidence="4 5">
    <name type="scientific">Lysobacter niastensis</name>
    <dbReference type="NCBI Taxonomy" id="380629"/>
    <lineage>
        <taxon>Bacteria</taxon>
        <taxon>Pseudomonadati</taxon>
        <taxon>Pseudomonadota</taxon>
        <taxon>Gammaproteobacteria</taxon>
        <taxon>Lysobacterales</taxon>
        <taxon>Lysobacteraceae</taxon>
        <taxon>Lysobacter</taxon>
    </lineage>
</organism>
<reference evidence="4 5" key="1">
    <citation type="submission" date="2023-07" db="EMBL/GenBank/DDBJ databases">
        <title>Sorghum-associated microbial communities from plants grown in Nebraska, USA.</title>
        <authorList>
            <person name="Schachtman D."/>
        </authorList>
    </citation>
    <scope>NUCLEOTIDE SEQUENCE [LARGE SCALE GENOMIC DNA]</scope>
    <source>
        <strain evidence="4 5">BE198</strain>
    </source>
</reference>
<feature type="domain" description="CSD" evidence="3">
    <location>
        <begin position="2"/>
        <end position="67"/>
    </location>
</feature>
<sequence>MRIVGRITDWKDEKGFGFVVPHGGGDRAFVHIKAFQPGSRRPAEGDLISYDAVKDSKGRLNAQTIRFAGQKIEPPRRHRQIPRLPIALGFLAAVSVGVGLGHLPMILAAAYVLLSLIAYVMYCVDKAAASKGQRRTPEANLHFVDLLGGWPGALVAQHQFRHKTVKASFQLTFWLTVLVNLVVAAWLASSGIAERFAHNVTGG</sequence>
<keyword evidence="2" id="KW-0472">Membrane</keyword>
<feature type="transmembrane region" description="Helical" evidence="2">
    <location>
        <begin position="106"/>
        <end position="124"/>
    </location>
</feature>
<dbReference type="SUPFAM" id="SSF50249">
    <property type="entry name" value="Nucleic acid-binding proteins"/>
    <property type="match status" value="1"/>
</dbReference>
<evidence type="ECO:0000259" key="3">
    <source>
        <dbReference type="PROSITE" id="PS51857"/>
    </source>
</evidence>
<proteinExistence type="predicted"/>
<dbReference type="InterPro" id="IPR010718">
    <property type="entry name" value="DUF1294"/>
</dbReference>
<protein>
    <submittedName>
        <fullName evidence="4">Uncharacterized membrane protein YsdA (DUF1294 family)/cold shock CspA family protein</fullName>
    </submittedName>
</protein>
<comment type="caution">
    <text evidence="4">The sequence shown here is derived from an EMBL/GenBank/DDBJ whole genome shotgun (WGS) entry which is preliminary data.</text>
</comment>
<feature type="transmembrane region" description="Helical" evidence="2">
    <location>
        <begin position="171"/>
        <end position="193"/>
    </location>
</feature>
<evidence type="ECO:0000313" key="4">
    <source>
        <dbReference type="EMBL" id="MDR7135948.1"/>
    </source>
</evidence>
<evidence type="ECO:0000256" key="1">
    <source>
        <dbReference type="ARBA" id="ARBA00022553"/>
    </source>
</evidence>
<dbReference type="Pfam" id="PF06961">
    <property type="entry name" value="DUF1294"/>
    <property type="match status" value="1"/>
</dbReference>
<name>A0ABU1WED7_9GAMM</name>
<dbReference type="Pfam" id="PF00313">
    <property type="entry name" value="CSD"/>
    <property type="match status" value="1"/>
</dbReference>
<dbReference type="PANTHER" id="PTHR12962">
    <property type="entry name" value="CALCIUM-REGULATED HEAT STABLE PROTEIN CRHSP-24-RELATED"/>
    <property type="match status" value="1"/>
</dbReference>
<dbReference type="RefSeq" id="WP_310064034.1">
    <property type="nucleotide sequence ID" value="NZ_JAVDVY010000003.1"/>
</dbReference>
<dbReference type="PANTHER" id="PTHR12962:SF1">
    <property type="entry name" value="COLD SHOCK DOMAIN-CONTAINING PROTEIN CG9705"/>
    <property type="match status" value="1"/>
</dbReference>
<dbReference type="InterPro" id="IPR012340">
    <property type="entry name" value="NA-bd_OB-fold"/>
</dbReference>
<dbReference type="PROSITE" id="PS51857">
    <property type="entry name" value="CSD_2"/>
    <property type="match status" value="1"/>
</dbReference>
<keyword evidence="2" id="KW-0812">Transmembrane</keyword>
<keyword evidence="5" id="KW-1185">Reference proteome</keyword>
<evidence type="ECO:0000256" key="2">
    <source>
        <dbReference type="SAM" id="Phobius"/>
    </source>
</evidence>
<dbReference type="SMART" id="SM00357">
    <property type="entry name" value="CSP"/>
    <property type="match status" value="1"/>
</dbReference>
<dbReference type="InterPro" id="IPR002059">
    <property type="entry name" value="CSP_DNA-bd"/>
</dbReference>
<dbReference type="InterPro" id="IPR052069">
    <property type="entry name" value="Ca-reg_mRNA-binding_domain"/>
</dbReference>
<keyword evidence="1" id="KW-0597">Phosphoprotein</keyword>
<dbReference type="Gene3D" id="2.40.50.140">
    <property type="entry name" value="Nucleic acid-binding proteins"/>
    <property type="match status" value="1"/>
</dbReference>
<dbReference type="InterPro" id="IPR011129">
    <property type="entry name" value="CSD"/>
</dbReference>
<evidence type="ECO:0000313" key="5">
    <source>
        <dbReference type="Proteomes" id="UP001251524"/>
    </source>
</evidence>